<dbReference type="AlphaFoldDB" id="A0A919Q243"/>
<feature type="transmembrane region" description="Helical" evidence="6">
    <location>
        <begin position="409"/>
        <end position="436"/>
    </location>
</feature>
<comment type="caution">
    <text evidence="7">The sequence shown here is derived from an EMBL/GenBank/DDBJ whole genome shotgun (WGS) entry which is preliminary data.</text>
</comment>
<feature type="transmembrane region" description="Helical" evidence="6">
    <location>
        <begin position="131"/>
        <end position="151"/>
    </location>
</feature>
<evidence type="ECO:0000256" key="6">
    <source>
        <dbReference type="SAM" id="Phobius"/>
    </source>
</evidence>
<accession>A0A919Q243</accession>
<feature type="transmembrane region" description="Helical" evidence="6">
    <location>
        <begin position="294"/>
        <end position="317"/>
    </location>
</feature>
<dbReference type="GO" id="GO:0005886">
    <property type="term" value="C:plasma membrane"/>
    <property type="evidence" value="ECO:0007669"/>
    <property type="project" value="TreeGrafter"/>
</dbReference>
<comment type="subcellular location">
    <subcellularLocation>
        <location evidence="1">Membrane</location>
        <topology evidence="1">Multi-pass membrane protein</topology>
    </subcellularLocation>
</comment>
<evidence type="ECO:0000313" key="8">
    <source>
        <dbReference type="Proteomes" id="UP000652354"/>
    </source>
</evidence>
<feature type="transmembrane region" description="Helical" evidence="6">
    <location>
        <begin position="260"/>
        <end position="282"/>
    </location>
</feature>
<evidence type="ECO:0000313" key="7">
    <source>
        <dbReference type="EMBL" id="GIG53496.1"/>
    </source>
</evidence>
<keyword evidence="3 6" id="KW-1133">Transmembrane helix</keyword>
<sequence>MLTPMASADGSGAASSADGDGAASQPAGTLASATQAPSRSVQRVLMALTLPALLIGVMTGVLLWAIDELAEVLDHALWERLPEWIGVAPDAAWWIIGVLTATGAAVGLVLRYAPGHGGHDPAKVELIAPPLPLSALPGVALALILGLAGGVSLGPESPIIAIAIAISVWFTRRFAKHVTVEMALMMAAAGMLGAMFGSPVAAALLLTEVVAGAKRGGLLWDRLFAPVAAAAAAALTADLLGVALDATEGQGFEQVTLVQLLWGAVAALAAAALGIAGAWAMPRLWRLLRTLRSPVLYATLGGLVLGILGAIGGPITLFKGAAQTSQLVQTADEMSTWHLVLLAVIKTVALVIAAAAGFRGGRIFPAVFIGAAAGLVVQSLVPDLPVLIAVACGVLGAVLAIGRDGWLALFIAVAVSGEIELLPALCLIMLPVWLIVTASPEMLVHDPEDEVDPHDVKAG</sequence>
<organism evidence="7 8">
    <name type="scientific">Demequina activiva</name>
    <dbReference type="NCBI Taxonomy" id="1582364"/>
    <lineage>
        <taxon>Bacteria</taxon>
        <taxon>Bacillati</taxon>
        <taxon>Actinomycetota</taxon>
        <taxon>Actinomycetes</taxon>
        <taxon>Micrococcales</taxon>
        <taxon>Demequinaceae</taxon>
        <taxon>Demequina</taxon>
    </lineage>
</organism>
<evidence type="ECO:0000256" key="3">
    <source>
        <dbReference type="ARBA" id="ARBA00022989"/>
    </source>
</evidence>
<feature type="transmembrane region" description="Helical" evidence="6">
    <location>
        <begin position="337"/>
        <end position="356"/>
    </location>
</feature>
<dbReference type="InterPro" id="IPR050368">
    <property type="entry name" value="ClC-type_chloride_channel"/>
</dbReference>
<keyword evidence="8" id="KW-1185">Reference proteome</keyword>
<keyword evidence="2 6" id="KW-0812">Transmembrane</keyword>
<reference evidence="7" key="1">
    <citation type="submission" date="2021-01" db="EMBL/GenBank/DDBJ databases">
        <title>Whole genome shotgun sequence of Demequina activiva NBRC 110675.</title>
        <authorList>
            <person name="Komaki H."/>
            <person name="Tamura T."/>
        </authorList>
    </citation>
    <scope>NUCLEOTIDE SEQUENCE</scope>
    <source>
        <strain evidence="7">NBRC 110675</strain>
    </source>
</reference>
<feature type="transmembrane region" description="Helical" evidence="6">
    <location>
        <begin position="182"/>
        <end position="206"/>
    </location>
</feature>
<dbReference type="PRINTS" id="PR00762">
    <property type="entry name" value="CLCHANNEL"/>
</dbReference>
<feature type="transmembrane region" description="Helical" evidence="6">
    <location>
        <begin position="44"/>
        <end position="66"/>
    </location>
</feature>
<feature type="region of interest" description="Disordered" evidence="5">
    <location>
        <begin position="1"/>
        <end position="34"/>
    </location>
</feature>
<evidence type="ECO:0000256" key="2">
    <source>
        <dbReference type="ARBA" id="ARBA00022692"/>
    </source>
</evidence>
<evidence type="ECO:0000256" key="5">
    <source>
        <dbReference type="SAM" id="MobiDB-lite"/>
    </source>
</evidence>
<dbReference type="InterPro" id="IPR014743">
    <property type="entry name" value="Cl-channel_core"/>
</dbReference>
<name>A0A919Q243_9MICO</name>
<dbReference type="NCBIfam" id="NF002971">
    <property type="entry name" value="PRK03655.1"/>
    <property type="match status" value="1"/>
</dbReference>
<dbReference type="InterPro" id="IPR001807">
    <property type="entry name" value="ClC"/>
</dbReference>
<dbReference type="Pfam" id="PF00654">
    <property type="entry name" value="Voltage_CLC"/>
    <property type="match status" value="1"/>
</dbReference>
<evidence type="ECO:0000256" key="1">
    <source>
        <dbReference type="ARBA" id="ARBA00004141"/>
    </source>
</evidence>
<dbReference type="SUPFAM" id="SSF81340">
    <property type="entry name" value="Clc chloride channel"/>
    <property type="match status" value="1"/>
</dbReference>
<dbReference type="EMBL" id="BONR01000001">
    <property type="protein sequence ID" value="GIG53496.1"/>
    <property type="molecule type" value="Genomic_DNA"/>
</dbReference>
<keyword evidence="4 6" id="KW-0472">Membrane</keyword>
<dbReference type="Proteomes" id="UP000652354">
    <property type="component" value="Unassembled WGS sequence"/>
</dbReference>
<feature type="compositionally biased region" description="Low complexity" evidence="5">
    <location>
        <begin position="1"/>
        <end position="24"/>
    </location>
</feature>
<dbReference type="PANTHER" id="PTHR43427">
    <property type="entry name" value="CHLORIDE CHANNEL PROTEIN CLC-E"/>
    <property type="match status" value="1"/>
</dbReference>
<proteinExistence type="predicted"/>
<dbReference type="Gene3D" id="1.10.3080.10">
    <property type="entry name" value="Clc chloride channel"/>
    <property type="match status" value="1"/>
</dbReference>
<feature type="transmembrane region" description="Helical" evidence="6">
    <location>
        <begin position="386"/>
        <end position="402"/>
    </location>
</feature>
<evidence type="ECO:0000256" key="4">
    <source>
        <dbReference type="ARBA" id="ARBA00023136"/>
    </source>
</evidence>
<gene>
    <name evidence="7" type="primary">yfeO</name>
    <name evidence="7" type="ORF">Dac01nite_02480</name>
</gene>
<dbReference type="PANTHER" id="PTHR43427:SF9">
    <property type="entry name" value="ION-TRANSPORT PROTEIN YFEO-RELATED"/>
    <property type="match status" value="1"/>
</dbReference>
<protein>
    <submittedName>
        <fullName evidence="7">Ion-transport protein YfeO</fullName>
    </submittedName>
</protein>
<feature type="transmembrane region" description="Helical" evidence="6">
    <location>
        <begin position="91"/>
        <end position="110"/>
    </location>
</feature>
<dbReference type="GO" id="GO:0015108">
    <property type="term" value="F:chloride transmembrane transporter activity"/>
    <property type="evidence" value="ECO:0007669"/>
    <property type="project" value="InterPro"/>
</dbReference>
<feature type="transmembrane region" description="Helical" evidence="6">
    <location>
        <begin position="363"/>
        <end position="380"/>
    </location>
</feature>